<accession>A0A0N9N632</accession>
<proteinExistence type="predicted"/>
<evidence type="ECO:0000313" key="2">
    <source>
        <dbReference type="EMBL" id="ALG83195.1"/>
    </source>
</evidence>
<keyword evidence="1" id="KW-0812">Transmembrane</keyword>
<reference evidence="2 3" key="2">
    <citation type="journal article" date="2017" name="Int. J. Syst. Evol. Microbiol.">
        <title>Gordonia phthalatica sp. nov., a di-n-butyl phthalate-degrading bacterium isolated from activated sludge.</title>
        <authorList>
            <person name="Jin D."/>
            <person name="Kong X."/>
            <person name="Jia M."/>
            <person name="Yu X."/>
            <person name="Wang X."/>
            <person name="Zhuang X."/>
            <person name="Deng Y."/>
            <person name="Bai Z."/>
        </authorList>
    </citation>
    <scope>NUCLEOTIDE SEQUENCE [LARGE SCALE GENOMIC DNA]</scope>
    <source>
        <strain evidence="2 3">QH-11</strain>
    </source>
</reference>
<protein>
    <submittedName>
        <fullName evidence="2">Uncharacterized protein</fullName>
    </submittedName>
</protein>
<feature type="transmembrane region" description="Helical" evidence="1">
    <location>
        <begin position="35"/>
        <end position="58"/>
    </location>
</feature>
<keyword evidence="1" id="KW-0472">Membrane</keyword>
<name>A0A0N9N632_9ACTN</name>
<evidence type="ECO:0000256" key="1">
    <source>
        <dbReference type="SAM" id="Phobius"/>
    </source>
</evidence>
<keyword evidence="1" id="KW-1133">Transmembrane helix</keyword>
<dbReference type="Proteomes" id="UP000063789">
    <property type="component" value="Chromosome"/>
</dbReference>
<gene>
    <name evidence="2" type="ORF">ACH46_00055</name>
</gene>
<evidence type="ECO:0000313" key="3">
    <source>
        <dbReference type="Proteomes" id="UP000063789"/>
    </source>
</evidence>
<dbReference type="AlphaFoldDB" id="A0A0N9N632"/>
<keyword evidence="3" id="KW-1185">Reference proteome</keyword>
<reference evidence="3" key="1">
    <citation type="submission" date="2015-06" db="EMBL/GenBank/DDBJ databases">
        <title>Complete genome sequence and metabolic analysis of phthalate degradation pathway in Gordonia sp. QH-11.</title>
        <authorList>
            <person name="Jin D."/>
            <person name="Kong X."/>
            <person name="Bai Z."/>
        </authorList>
    </citation>
    <scope>NUCLEOTIDE SEQUENCE [LARGE SCALE GENOMIC DNA]</scope>
    <source>
        <strain evidence="3">QH-11</strain>
    </source>
</reference>
<dbReference type="KEGG" id="goq:ACH46_00055"/>
<organism evidence="2 3">
    <name type="scientific">Gordonia phthalatica</name>
    <dbReference type="NCBI Taxonomy" id="1136941"/>
    <lineage>
        <taxon>Bacteria</taxon>
        <taxon>Bacillati</taxon>
        <taxon>Actinomycetota</taxon>
        <taxon>Actinomycetes</taxon>
        <taxon>Mycobacteriales</taxon>
        <taxon>Gordoniaceae</taxon>
        <taxon>Gordonia</taxon>
    </lineage>
</organism>
<sequence>MTAVRTGSVSVASTGAGATCGVMGFRSLLTRLRCVGCRVLVVLLSVDVALVLVEFVGVEFVGEVQNERDQTLVVRRCAQPRFG</sequence>
<dbReference type="EMBL" id="CP011853">
    <property type="protein sequence ID" value="ALG83195.1"/>
    <property type="molecule type" value="Genomic_DNA"/>
</dbReference>